<comment type="caution">
    <text evidence="6">The sequence shown here is derived from an EMBL/GenBank/DDBJ whole genome shotgun (WGS) entry which is preliminary data.</text>
</comment>
<keyword evidence="1" id="KW-0677">Repeat</keyword>
<evidence type="ECO:0000256" key="1">
    <source>
        <dbReference type="ARBA" id="ARBA00022737"/>
    </source>
</evidence>
<sequence>MGKSSKKPKMEVAAPLTMESPMKTGKRSSEEATKKQQSSKRKKGGVDELVLGQHEVKKPKMTTIGVPNKKIANSSSLDSFSDSDKVKSFSKPVFDVDESSTDSSDEEPQIRTVNVLHSKKDITCNSVSDDHSSEGSSEKEPSESNHIKQDADKGFNDALEECGTSKRTSMKSKDESKSRLHRNKKSGIKTLFVGNLSFQATRDDVLKFFEGTAEVTDVQLATSNDSFLGFGHALFASEEDAEKALGLNGQMLLGRSVRLALSHEGSSLKPLEEYFFSPVSYKEDGHPRIGWKGPGRCVFVKGFAKSLKEEQIRRSLKEHFGCCGEIARVSIPQDHKTGSSKGFAYLLFNDIHSASKALELNGTDLGGHILKVGKPKDKVDSRDGSCAKVKRSSVKDLGRDGVGRGHGRRVKARRCS</sequence>
<evidence type="ECO:0000313" key="7">
    <source>
        <dbReference type="Proteomes" id="UP000639772"/>
    </source>
</evidence>
<feature type="compositionally biased region" description="Basic and acidic residues" evidence="4">
    <location>
        <begin position="375"/>
        <end position="385"/>
    </location>
</feature>
<feature type="compositionally biased region" description="Basic and acidic residues" evidence="4">
    <location>
        <begin position="393"/>
        <end position="403"/>
    </location>
</feature>
<protein>
    <recommendedName>
        <fullName evidence="5">RRM domain-containing protein</fullName>
    </recommendedName>
</protein>
<feature type="region of interest" description="Disordered" evidence="4">
    <location>
        <begin position="375"/>
        <end position="416"/>
    </location>
</feature>
<evidence type="ECO:0000256" key="4">
    <source>
        <dbReference type="SAM" id="MobiDB-lite"/>
    </source>
</evidence>
<dbReference type="SMART" id="SM00360">
    <property type="entry name" value="RRM"/>
    <property type="match status" value="2"/>
</dbReference>
<dbReference type="GO" id="GO:0003723">
    <property type="term" value="F:RNA binding"/>
    <property type="evidence" value="ECO:0007669"/>
    <property type="project" value="UniProtKB-UniRule"/>
</dbReference>
<reference evidence="6 7" key="1">
    <citation type="journal article" date="2020" name="Nat. Food">
        <title>A phased Vanilla planifolia genome enables genetic improvement of flavour and production.</title>
        <authorList>
            <person name="Hasing T."/>
            <person name="Tang H."/>
            <person name="Brym M."/>
            <person name="Khazi F."/>
            <person name="Huang T."/>
            <person name="Chambers A.H."/>
        </authorList>
    </citation>
    <scope>NUCLEOTIDE SEQUENCE [LARGE SCALE GENOMIC DNA]</scope>
    <source>
        <tissue evidence="6">Leaf</tissue>
    </source>
</reference>
<feature type="compositionally biased region" description="Basic residues" evidence="4">
    <location>
        <begin position="405"/>
        <end position="416"/>
    </location>
</feature>
<dbReference type="OrthoDB" id="439808at2759"/>
<name>A0A835QYT6_VANPL</name>
<dbReference type="PROSITE" id="PS50102">
    <property type="entry name" value="RRM"/>
    <property type="match status" value="2"/>
</dbReference>
<feature type="compositionally biased region" description="Basic and acidic residues" evidence="4">
    <location>
        <begin position="118"/>
        <end position="155"/>
    </location>
</feature>
<dbReference type="InterPro" id="IPR035979">
    <property type="entry name" value="RBD_domain_sf"/>
</dbReference>
<dbReference type="InterPro" id="IPR000504">
    <property type="entry name" value="RRM_dom"/>
</dbReference>
<dbReference type="AlphaFoldDB" id="A0A835QYT6"/>
<dbReference type="SUPFAM" id="SSF54928">
    <property type="entry name" value="RNA-binding domain, RBD"/>
    <property type="match status" value="2"/>
</dbReference>
<evidence type="ECO:0000259" key="5">
    <source>
        <dbReference type="PROSITE" id="PS50102"/>
    </source>
</evidence>
<proteinExistence type="predicted"/>
<feature type="compositionally biased region" description="Acidic residues" evidence="4">
    <location>
        <begin position="95"/>
        <end position="107"/>
    </location>
</feature>
<dbReference type="PANTHER" id="PTHR23236:SF119">
    <property type="entry name" value="NUCLEAR RNA-BINDING PROTEIN SART-3"/>
    <property type="match status" value="1"/>
</dbReference>
<evidence type="ECO:0000313" key="6">
    <source>
        <dbReference type="EMBL" id="KAG0478844.1"/>
    </source>
</evidence>
<evidence type="ECO:0000256" key="3">
    <source>
        <dbReference type="PROSITE-ProRule" id="PRU00176"/>
    </source>
</evidence>
<dbReference type="EMBL" id="JADCNM010000006">
    <property type="protein sequence ID" value="KAG0478844.1"/>
    <property type="molecule type" value="Genomic_DNA"/>
</dbReference>
<dbReference type="Pfam" id="PF00076">
    <property type="entry name" value="RRM_1"/>
    <property type="match status" value="2"/>
</dbReference>
<feature type="domain" description="RRM" evidence="5">
    <location>
        <begin position="189"/>
        <end position="264"/>
    </location>
</feature>
<gene>
    <name evidence="6" type="ORF">HPP92_013563</name>
</gene>
<feature type="region of interest" description="Disordered" evidence="4">
    <location>
        <begin position="1"/>
        <end position="182"/>
    </location>
</feature>
<keyword evidence="2 3" id="KW-0694">RNA-binding</keyword>
<evidence type="ECO:0000256" key="2">
    <source>
        <dbReference type="ARBA" id="ARBA00022884"/>
    </source>
</evidence>
<dbReference type="PANTHER" id="PTHR23236">
    <property type="entry name" value="EUKARYOTIC TRANSLATION INITIATION FACTOR 4B/4H"/>
    <property type="match status" value="1"/>
</dbReference>
<dbReference type="Proteomes" id="UP000639772">
    <property type="component" value="Chromosome 6"/>
</dbReference>
<accession>A0A835QYT6</accession>
<feature type="domain" description="RRM" evidence="5">
    <location>
        <begin position="296"/>
        <end position="377"/>
    </location>
</feature>
<dbReference type="Gene3D" id="3.30.70.330">
    <property type="match status" value="2"/>
</dbReference>
<organism evidence="6 7">
    <name type="scientific">Vanilla planifolia</name>
    <name type="common">Vanilla</name>
    <dbReference type="NCBI Taxonomy" id="51239"/>
    <lineage>
        <taxon>Eukaryota</taxon>
        <taxon>Viridiplantae</taxon>
        <taxon>Streptophyta</taxon>
        <taxon>Embryophyta</taxon>
        <taxon>Tracheophyta</taxon>
        <taxon>Spermatophyta</taxon>
        <taxon>Magnoliopsida</taxon>
        <taxon>Liliopsida</taxon>
        <taxon>Asparagales</taxon>
        <taxon>Orchidaceae</taxon>
        <taxon>Vanilloideae</taxon>
        <taxon>Vanilleae</taxon>
        <taxon>Vanilla</taxon>
    </lineage>
</organism>
<dbReference type="InterPro" id="IPR012677">
    <property type="entry name" value="Nucleotide-bd_a/b_plait_sf"/>
</dbReference>